<accession>A0A3D9HLF5</accession>
<gene>
    <name evidence="1" type="ORF">DFP90_10597</name>
</gene>
<organism evidence="1 2">
    <name type="scientific">Aestuariispira insulae</name>
    <dbReference type="NCBI Taxonomy" id="1461337"/>
    <lineage>
        <taxon>Bacteria</taxon>
        <taxon>Pseudomonadati</taxon>
        <taxon>Pseudomonadota</taxon>
        <taxon>Alphaproteobacteria</taxon>
        <taxon>Rhodospirillales</taxon>
        <taxon>Kiloniellaceae</taxon>
        <taxon>Aestuariispira</taxon>
    </lineage>
</organism>
<evidence type="ECO:0000313" key="2">
    <source>
        <dbReference type="Proteomes" id="UP000256845"/>
    </source>
</evidence>
<dbReference type="RefSeq" id="WP_115936982.1">
    <property type="nucleotide sequence ID" value="NZ_QRDW01000005.1"/>
</dbReference>
<dbReference type="CDD" id="cd00586">
    <property type="entry name" value="4HBT"/>
    <property type="match status" value="1"/>
</dbReference>
<dbReference type="PANTHER" id="PTHR31793">
    <property type="entry name" value="4-HYDROXYBENZOYL-COA THIOESTERASE FAMILY MEMBER"/>
    <property type="match status" value="1"/>
</dbReference>
<reference evidence="1 2" key="1">
    <citation type="submission" date="2018-07" db="EMBL/GenBank/DDBJ databases">
        <title>Genomic Encyclopedia of Type Strains, Phase III (KMG-III): the genomes of soil and plant-associated and newly described type strains.</title>
        <authorList>
            <person name="Whitman W."/>
        </authorList>
    </citation>
    <scope>NUCLEOTIDE SEQUENCE [LARGE SCALE GENOMIC DNA]</scope>
    <source>
        <strain evidence="1 2">CECT 8488</strain>
    </source>
</reference>
<dbReference type="Proteomes" id="UP000256845">
    <property type="component" value="Unassembled WGS sequence"/>
</dbReference>
<keyword evidence="1" id="KW-0378">Hydrolase</keyword>
<dbReference type="InterPro" id="IPR029069">
    <property type="entry name" value="HotDog_dom_sf"/>
</dbReference>
<comment type="caution">
    <text evidence="1">The sequence shown here is derived from an EMBL/GenBank/DDBJ whole genome shotgun (WGS) entry which is preliminary data.</text>
</comment>
<keyword evidence="2" id="KW-1185">Reference proteome</keyword>
<proteinExistence type="predicted"/>
<dbReference type="Pfam" id="PF13279">
    <property type="entry name" value="4HBT_2"/>
    <property type="match status" value="1"/>
</dbReference>
<dbReference type="PANTHER" id="PTHR31793:SF2">
    <property type="entry name" value="BLR1345 PROTEIN"/>
    <property type="match status" value="1"/>
</dbReference>
<name>A0A3D9HLF5_9PROT</name>
<dbReference type="EMBL" id="QRDW01000005">
    <property type="protein sequence ID" value="RED49726.1"/>
    <property type="molecule type" value="Genomic_DNA"/>
</dbReference>
<dbReference type="GO" id="GO:0047617">
    <property type="term" value="F:fatty acyl-CoA hydrolase activity"/>
    <property type="evidence" value="ECO:0007669"/>
    <property type="project" value="TreeGrafter"/>
</dbReference>
<protein>
    <submittedName>
        <fullName evidence="1">Acyl-CoA thioester hydrolase</fullName>
    </submittedName>
</protein>
<evidence type="ECO:0000313" key="1">
    <source>
        <dbReference type="EMBL" id="RED49726.1"/>
    </source>
</evidence>
<dbReference type="SUPFAM" id="SSF54637">
    <property type="entry name" value="Thioesterase/thiol ester dehydrase-isomerase"/>
    <property type="match status" value="1"/>
</dbReference>
<dbReference type="InterPro" id="IPR050563">
    <property type="entry name" value="4-hydroxybenzoyl-CoA_TE"/>
</dbReference>
<dbReference type="OrthoDB" id="9803287at2"/>
<dbReference type="Gene3D" id="3.10.129.10">
    <property type="entry name" value="Hotdog Thioesterase"/>
    <property type="match status" value="1"/>
</dbReference>
<sequence length="154" mass="17800">MTRLKLHQEPVRQEWIDYNGHLSEAYYVLTFGHATDALYDYLDMGQDYRDAHNRSVYTVESHIRYLMEVPAGKMLEFTTLVLSFDEKRLHFAHEMHVDGQLRATTELMGLHLETSVDGGVMPFPDAVQAKLTTLRADNVPDYVGRAIRLVEERT</sequence>
<dbReference type="AlphaFoldDB" id="A0A3D9HLF5"/>